<evidence type="ECO:0000256" key="6">
    <source>
        <dbReference type="ARBA" id="ARBA00022989"/>
    </source>
</evidence>
<keyword evidence="5 8" id="KW-0812">Transmembrane</keyword>
<keyword evidence="4" id="KW-1003">Cell membrane</keyword>
<evidence type="ECO:0000313" key="10">
    <source>
        <dbReference type="Proteomes" id="UP001208689"/>
    </source>
</evidence>
<keyword evidence="7 8" id="KW-0472">Membrane</keyword>
<dbReference type="Pfam" id="PF01758">
    <property type="entry name" value="SBF"/>
    <property type="match status" value="1"/>
</dbReference>
<evidence type="ECO:0000256" key="4">
    <source>
        <dbReference type="ARBA" id="ARBA00022475"/>
    </source>
</evidence>
<feature type="transmembrane region" description="Helical" evidence="8">
    <location>
        <begin position="177"/>
        <end position="195"/>
    </location>
</feature>
<dbReference type="InterPro" id="IPR002657">
    <property type="entry name" value="BilAc:Na_symport/Acr3"/>
</dbReference>
<keyword evidence="3" id="KW-0813">Transport</keyword>
<evidence type="ECO:0008006" key="11">
    <source>
        <dbReference type="Google" id="ProtNLM"/>
    </source>
</evidence>
<feature type="transmembrane region" description="Helical" evidence="8">
    <location>
        <begin position="16"/>
        <end position="39"/>
    </location>
</feature>
<feature type="transmembrane region" description="Helical" evidence="8">
    <location>
        <begin position="216"/>
        <end position="235"/>
    </location>
</feature>
<evidence type="ECO:0000313" key="9">
    <source>
        <dbReference type="EMBL" id="UYP44055.1"/>
    </source>
</evidence>
<evidence type="ECO:0000256" key="2">
    <source>
        <dbReference type="ARBA" id="ARBA00010110"/>
    </source>
</evidence>
<comment type="subcellular location">
    <subcellularLocation>
        <location evidence="1">Cell membrane</location>
        <topology evidence="1">Multi-pass membrane protein</topology>
    </subcellularLocation>
</comment>
<feature type="transmembrane region" description="Helical" evidence="8">
    <location>
        <begin position="307"/>
        <end position="329"/>
    </location>
</feature>
<dbReference type="InterPro" id="IPR004706">
    <property type="entry name" value="Arsenical-R_Acr3"/>
</dbReference>
<comment type="similarity">
    <text evidence="2">Belongs to the arsenical resistance-3 (ACR3) (TC 2.A.59) family.</text>
</comment>
<name>A0ABY6HKL4_9ARCH</name>
<feature type="transmembrane region" description="Helical" evidence="8">
    <location>
        <begin position="45"/>
        <end position="63"/>
    </location>
</feature>
<dbReference type="NCBIfam" id="TIGR00832">
    <property type="entry name" value="acr3"/>
    <property type="match status" value="1"/>
</dbReference>
<accession>A0ABY6HKL4</accession>
<feature type="transmembrane region" description="Helical" evidence="8">
    <location>
        <begin position="144"/>
        <end position="165"/>
    </location>
</feature>
<dbReference type="PIRSF" id="PIRSF005508">
    <property type="entry name" value="Acr3"/>
    <property type="match status" value="1"/>
</dbReference>
<dbReference type="Gene3D" id="1.20.1530.20">
    <property type="match status" value="1"/>
</dbReference>
<keyword evidence="6 8" id="KW-1133">Transmembrane helix</keyword>
<evidence type="ECO:0000256" key="1">
    <source>
        <dbReference type="ARBA" id="ARBA00004651"/>
    </source>
</evidence>
<evidence type="ECO:0000256" key="8">
    <source>
        <dbReference type="SAM" id="Phobius"/>
    </source>
</evidence>
<feature type="transmembrane region" description="Helical" evidence="8">
    <location>
        <begin position="247"/>
        <end position="267"/>
    </location>
</feature>
<feature type="transmembrane region" description="Helical" evidence="8">
    <location>
        <begin position="279"/>
        <end position="301"/>
    </location>
</feature>
<keyword evidence="10" id="KW-1185">Reference proteome</keyword>
<reference evidence="9" key="1">
    <citation type="submission" date="2022-09" db="EMBL/GenBank/DDBJ databases">
        <title>Actin cytoskeleton and complex cell architecture in an #Asgard archaeon.</title>
        <authorList>
            <person name="Ponce Toledo R.I."/>
            <person name="Schleper C."/>
            <person name="Rodrigues Oliveira T."/>
            <person name="Wollweber F."/>
            <person name="Xu J."/>
            <person name="Rittmann S."/>
            <person name="Klingl A."/>
            <person name="Pilhofer M."/>
        </authorList>
    </citation>
    <scope>NUCLEOTIDE SEQUENCE</scope>
    <source>
        <strain evidence="9">B-35</strain>
    </source>
</reference>
<dbReference type="InterPro" id="IPR038770">
    <property type="entry name" value="Na+/solute_symporter_sf"/>
</dbReference>
<evidence type="ECO:0000256" key="5">
    <source>
        <dbReference type="ARBA" id="ARBA00022692"/>
    </source>
</evidence>
<feature type="transmembrane region" description="Helical" evidence="8">
    <location>
        <begin position="84"/>
        <end position="107"/>
    </location>
</feature>
<gene>
    <name evidence="9" type="ORF">NEF87_000340</name>
</gene>
<organism evidence="9 10">
    <name type="scientific">Candidatus Lokiarchaeum ossiferum</name>
    <dbReference type="NCBI Taxonomy" id="2951803"/>
    <lineage>
        <taxon>Archaea</taxon>
        <taxon>Promethearchaeati</taxon>
        <taxon>Promethearchaeota</taxon>
        <taxon>Promethearchaeia</taxon>
        <taxon>Promethearchaeales</taxon>
        <taxon>Promethearchaeaceae</taxon>
        <taxon>Candidatus Lokiarchaeum</taxon>
    </lineage>
</organism>
<proteinExistence type="inferred from homology"/>
<dbReference type="Proteomes" id="UP001208689">
    <property type="component" value="Chromosome"/>
</dbReference>
<protein>
    <recommendedName>
        <fullName evidence="11">Arsenical-resistance protein</fullName>
    </recommendedName>
</protein>
<dbReference type="EMBL" id="CP104013">
    <property type="protein sequence ID" value="UYP44055.1"/>
    <property type="molecule type" value="Genomic_DNA"/>
</dbReference>
<dbReference type="PANTHER" id="PTHR43057:SF1">
    <property type="entry name" value="ARSENICAL-RESISTANCE PROTEIN 3"/>
    <property type="match status" value="1"/>
</dbReference>
<evidence type="ECO:0000256" key="3">
    <source>
        <dbReference type="ARBA" id="ARBA00022448"/>
    </source>
</evidence>
<sequence>MVEQAEGKKISFFEKFLAIWVALCILVGILLSVTIPGIGETLNSWAIRGISIPIGVCLFLMMYPAMLNLQVSELKKLKNNPKPIFLTLLSNWIVAPLVGALLAWIFVRDQPQLIVAVILLSSSPCTAMVLVWGSMAEGNQEQNVVNTSLNTVTIIFLYGPVVALLTGIQNIQIDRGLLIISVLVFIGLPLILGVVSKKLLIKFKGEDWFHNTYRPIIGKISIFALLITLVVLFSLNGTVLLENPELLWQVSIPLLLGFIIVVGYNLLVTKLFKLKYRQAIISVIIGSSSHFEIAIATAVAMYGVGSIAALGTTMGLFWEVPIMLGLVFLGKYLRKKHFWESEE</sequence>
<dbReference type="PANTHER" id="PTHR43057">
    <property type="entry name" value="ARSENITE EFFLUX TRANSPORTER"/>
    <property type="match status" value="1"/>
</dbReference>
<evidence type="ECO:0000256" key="7">
    <source>
        <dbReference type="ARBA" id="ARBA00023136"/>
    </source>
</evidence>
<feature type="transmembrane region" description="Helical" evidence="8">
    <location>
        <begin position="113"/>
        <end position="132"/>
    </location>
</feature>